<protein>
    <submittedName>
        <fullName evidence="1">Uncharacterized protein</fullName>
    </submittedName>
</protein>
<dbReference type="AlphaFoldDB" id="A0A4Y2K1J4"/>
<dbReference type="EMBL" id="BGPR01004087">
    <property type="protein sequence ID" value="GBM95755.1"/>
    <property type="molecule type" value="Genomic_DNA"/>
</dbReference>
<evidence type="ECO:0000313" key="1">
    <source>
        <dbReference type="EMBL" id="GBM95755.1"/>
    </source>
</evidence>
<gene>
    <name evidence="1" type="ORF">AVEN_187621_1</name>
</gene>
<dbReference type="Proteomes" id="UP000499080">
    <property type="component" value="Unassembled WGS sequence"/>
</dbReference>
<reference evidence="1 2" key="1">
    <citation type="journal article" date="2019" name="Sci. Rep.">
        <title>Orb-weaving spider Araneus ventricosus genome elucidates the spidroin gene catalogue.</title>
        <authorList>
            <person name="Kono N."/>
            <person name="Nakamura H."/>
            <person name="Ohtoshi R."/>
            <person name="Moran D.A.P."/>
            <person name="Shinohara A."/>
            <person name="Yoshida Y."/>
            <person name="Fujiwara M."/>
            <person name="Mori M."/>
            <person name="Tomita M."/>
            <person name="Arakawa K."/>
        </authorList>
    </citation>
    <scope>NUCLEOTIDE SEQUENCE [LARGE SCALE GENOMIC DNA]</scope>
</reference>
<organism evidence="1 2">
    <name type="scientific">Araneus ventricosus</name>
    <name type="common">Orbweaver spider</name>
    <name type="synonym">Epeira ventricosa</name>
    <dbReference type="NCBI Taxonomy" id="182803"/>
    <lineage>
        <taxon>Eukaryota</taxon>
        <taxon>Metazoa</taxon>
        <taxon>Ecdysozoa</taxon>
        <taxon>Arthropoda</taxon>
        <taxon>Chelicerata</taxon>
        <taxon>Arachnida</taxon>
        <taxon>Araneae</taxon>
        <taxon>Araneomorphae</taxon>
        <taxon>Entelegynae</taxon>
        <taxon>Araneoidea</taxon>
        <taxon>Araneidae</taxon>
        <taxon>Araneus</taxon>
    </lineage>
</organism>
<sequence>MSAPFHIIWSASHHTVPVSVQFFVIHGASMQTTQPVTSIPLGYCAYPSSCFPHFVVFLLCERVSIPLNDDRISVLWPIAPNKNQDWMKIQIFQPDRSNYHRILALTTGFDAMRGKTKVHGTSLAKLAQKSSKTRQGCNRKPLVAIGNHWVTFHIW</sequence>
<keyword evidence="2" id="KW-1185">Reference proteome</keyword>
<name>A0A4Y2K1J4_ARAVE</name>
<evidence type="ECO:0000313" key="2">
    <source>
        <dbReference type="Proteomes" id="UP000499080"/>
    </source>
</evidence>
<accession>A0A4Y2K1J4</accession>
<comment type="caution">
    <text evidence="1">The sequence shown here is derived from an EMBL/GenBank/DDBJ whole genome shotgun (WGS) entry which is preliminary data.</text>
</comment>
<proteinExistence type="predicted"/>